<keyword evidence="1" id="KW-0732">Signal</keyword>
<evidence type="ECO:0008006" key="4">
    <source>
        <dbReference type="Google" id="ProtNLM"/>
    </source>
</evidence>
<reference evidence="2 3" key="1">
    <citation type="submission" date="2018-07" db="EMBL/GenBank/DDBJ databases">
        <title>Comparative genomes isolates from brazilian mangrove.</title>
        <authorList>
            <person name="De Araujo J.E."/>
            <person name="Taketani R.G."/>
            <person name="Silva M.C.P."/>
            <person name="Lourenco M.V."/>
            <person name="Oliveira V.M."/>
            <person name="Andreote F.D."/>
        </authorList>
    </citation>
    <scope>NUCLEOTIDE SEQUENCE [LARGE SCALE GENOMIC DNA]</scope>
    <source>
        <strain evidence="2 3">HEX PRIS-MGV</strain>
    </source>
</reference>
<dbReference type="OrthoDB" id="288797at2"/>
<gene>
    <name evidence="2" type="ORF">DTL42_24810</name>
</gene>
<dbReference type="RefSeq" id="WP_114373410.1">
    <property type="nucleotide sequence ID" value="NZ_QPEX01000046.1"/>
</dbReference>
<evidence type="ECO:0000313" key="3">
    <source>
        <dbReference type="Proteomes" id="UP000253562"/>
    </source>
</evidence>
<feature type="signal peptide" evidence="1">
    <location>
        <begin position="1"/>
        <end position="19"/>
    </location>
</feature>
<name>A0A368KMN0_9BACT</name>
<evidence type="ECO:0000256" key="1">
    <source>
        <dbReference type="SAM" id="SignalP"/>
    </source>
</evidence>
<proteinExistence type="predicted"/>
<evidence type="ECO:0000313" key="2">
    <source>
        <dbReference type="EMBL" id="RCS40595.1"/>
    </source>
</evidence>
<comment type="caution">
    <text evidence="2">The sequence shown here is derived from an EMBL/GenBank/DDBJ whole genome shotgun (WGS) entry which is preliminary data.</text>
</comment>
<dbReference type="Proteomes" id="UP000253562">
    <property type="component" value="Unassembled WGS sequence"/>
</dbReference>
<dbReference type="Gene3D" id="2.60.40.1120">
    <property type="entry name" value="Carboxypeptidase-like, regulatory domain"/>
    <property type="match status" value="1"/>
</dbReference>
<dbReference type="AlphaFoldDB" id="A0A368KMN0"/>
<dbReference type="EMBL" id="QPEX01000046">
    <property type="protein sequence ID" value="RCS40595.1"/>
    <property type="molecule type" value="Genomic_DNA"/>
</dbReference>
<feature type="chain" id="PRO_5016753227" description="Carboxypeptidase regulatory-like domain-containing protein" evidence="1">
    <location>
        <begin position="20"/>
        <end position="125"/>
    </location>
</feature>
<sequence length="125" mass="13608">MILKFANLGILAAALFLIAGCEKTDPLIQGKLTNDGQALQVSEKGDIQVEFVQDGTGQSYLASVKPDGSYELTVPPGDYKVAIQQLDPYPNVDKLKGKFSQKKTPIKKKLEGGETFDIELSEYAK</sequence>
<dbReference type="PROSITE" id="PS51257">
    <property type="entry name" value="PROKAR_LIPOPROTEIN"/>
    <property type="match status" value="1"/>
</dbReference>
<organism evidence="2 3">
    <name type="scientific">Bremerella cremea</name>
    <dbReference type="NCBI Taxonomy" id="1031537"/>
    <lineage>
        <taxon>Bacteria</taxon>
        <taxon>Pseudomonadati</taxon>
        <taxon>Planctomycetota</taxon>
        <taxon>Planctomycetia</taxon>
        <taxon>Pirellulales</taxon>
        <taxon>Pirellulaceae</taxon>
        <taxon>Bremerella</taxon>
    </lineage>
</organism>
<protein>
    <recommendedName>
        <fullName evidence="4">Carboxypeptidase regulatory-like domain-containing protein</fullName>
    </recommendedName>
</protein>
<accession>A0A368KMN0</accession>